<dbReference type="EMBL" id="LAZR01006539">
    <property type="protein sequence ID" value="KKM91395.1"/>
    <property type="molecule type" value="Genomic_DNA"/>
</dbReference>
<protein>
    <recommendedName>
        <fullName evidence="2">GRAM domain-containing protein</fullName>
    </recommendedName>
</protein>
<evidence type="ECO:0000313" key="1">
    <source>
        <dbReference type="EMBL" id="KKM91395.1"/>
    </source>
</evidence>
<sequence>MSEEDIEDLEQLILFNIENCNQYEAVELFVEYFKFKFPLELNDVHQLISEPLVIGSAFFWEKVYSLCAKKLEKLIPLNGFLDFEKSLFKNLFINEKLGEIIQANFIGKIKFPKLEVNIRGHIFITNHRIILTRSHQLSSITTADVFSVVPLMRGVANRRADKISRRRNEFNDVLGQQKQFTGLYIPANVFISGIPLNIQVTKDIMSFSMKYKYKNKKSEEMNYSLDIKMKPIAYKKESKHEFLERKEHIFSLMINLLS</sequence>
<gene>
    <name evidence="1" type="ORF">LCGC14_1228930</name>
</gene>
<comment type="caution">
    <text evidence="1">The sequence shown here is derived from an EMBL/GenBank/DDBJ whole genome shotgun (WGS) entry which is preliminary data.</text>
</comment>
<organism evidence="1">
    <name type="scientific">marine sediment metagenome</name>
    <dbReference type="NCBI Taxonomy" id="412755"/>
    <lineage>
        <taxon>unclassified sequences</taxon>
        <taxon>metagenomes</taxon>
        <taxon>ecological metagenomes</taxon>
    </lineage>
</organism>
<dbReference type="AlphaFoldDB" id="A0A0F9NRD9"/>
<name>A0A0F9NRD9_9ZZZZ</name>
<proteinExistence type="predicted"/>
<evidence type="ECO:0008006" key="2">
    <source>
        <dbReference type="Google" id="ProtNLM"/>
    </source>
</evidence>
<reference evidence="1" key="1">
    <citation type="journal article" date="2015" name="Nature">
        <title>Complex archaea that bridge the gap between prokaryotes and eukaryotes.</title>
        <authorList>
            <person name="Spang A."/>
            <person name="Saw J.H."/>
            <person name="Jorgensen S.L."/>
            <person name="Zaremba-Niedzwiedzka K."/>
            <person name="Martijn J."/>
            <person name="Lind A.E."/>
            <person name="van Eijk R."/>
            <person name="Schleper C."/>
            <person name="Guy L."/>
            <person name="Ettema T.J."/>
        </authorList>
    </citation>
    <scope>NUCLEOTIDE SEQUENCE</scope>
</reference>
<accession>A0A0F9NRD9</accession>